<name>A0ABS2QR09_9BACI</name>
<evidence type="ECO:0000313" key="3">
    <source>
        <dbReference type="EMBL" id="MBM7701891.1"/>
    </source>
</evidence>
<dbReference type="Proteomes" id="UP000809829">
    <property type="component" value="Unassembled WGS sequence"/>
</dbReference>
<keyword evidence="4" id="KW-1185">Reference proteome</keyword>
<feature type="transmembrane region" description="Helical" evidence="2">
    <location>
        <begin position="6"/>
        <end position="27"/>
    </location>
</feature>
<protein>
    <recommendedName>
        <fullName evidence="5">Swarming motility protein SwrB</fullName>
    </recommendedName>
</protein>
<keyword evidence="2" id="KW-0472">Membrane</keyword>
<evidence type="ECO:0008006" key="5">
    <source>
        <dbReference type="Google" id="ProtNLM"/>
    </source>
</evidence>
<reference evidence="3 4" key="1">
    <citation type="submission" date="2021-01" db="EMBL/GenBank/DDBJ databases">
        <title>Genomic Encyclopedia of Type Strains, Phase IV (KMG-IV): sequencing the most valuable type-strain genomes for metagenomic binning, comparative biology and taxonomic classification.</title>
        <authorList>
            <person name="Goeker M."/>
        </authorList>
    </citation>
    <scope>NUCLEOTIDE SEQUENCE [LARGE SCALE GENOMIC DNA]</scope>
    <source>
        <strain evidence="3 4">DSM 104297</strain>
    </source>
</reference>
<organism evidence="3 4">
    <name type="scientific">Priestia iocasae</name>
    <dbReference type="NCBI Taxonomy" id="2291674"/>
    <lineage>
        <taxon>Bacteria</taxon>
        <taxon>Bacillati</taxon>
        <taxon>Bacillota</taxon>
        <taxon>Bacilli</taxon>
        <taxon>Bacillales</taxon>
        <taxon>Bacillaceae</taxon>
        <taxon>Priestia</taxon>
    </lineage>
</organism>
<evidence type="ECO:0000256" key="1">
    <source>
        <dbReference type="SAM" id="MobiDB-lite"/>
    </source>
</evidence>
<feature type="region of interest" description="Disordered" evidence="1">
    <location>
        <begin position="67"/>
        <end position="134"/>
    </location>
</feature>
<feature type="compositionally biased region" description="Basic and acidic residues" evidence="1">
    <location>
        <begin position="82"/>
        <end position="99"/>
    </location>
</feature>
<dbReference type="EMBL" id="JAFBFC010000001">
    <property type="protein sequence ID" value="MBM7701891.1"/>
    <property type="molecule type" value="Genomic_DNA"/>
</dbReference>
<keyword evidence="2" id="KW-0812">Transmembrane</keyword>
<accession>A0ABS2QR09</accession>
<dbReference type="RefSeq" id="WP_205183863.1">
    <property type="nucleotide sequence ID" value="NZ_JAFBFC010000001.1"/>
</dbReference>
<feature type="compositionally biased region" description="Acidic residues" evidence="1">
    <location>
        <begin position="125"/>
        <end position="134"/>
    </location>
</feature>
<feature type="compositionally biased region" description="Polar residues" evidence="1">
    <location>
        <begin position="67"/>
        <end position="78"/>
    </location>
</feature>
<evidence type="ECO:0000313" key="4">
    <source>
        <dbReference type="Proteomes" id="UP000809829"/>
    </source>
</evidence>
<comment type="caution">
    <text evidence="3">The sequence shown here is derived from an EMBL/GenBank/DDBJ whole genome shotgun (WGS) entry which is preliminary data.</text>
</comment>
<sequence length="176" mass="20760">MTTFLIIFSFLIHGLSLLCIVLLYMQLSRVKELEKKQQQTVYEMEQIILAYVTEMKEQNEEFFHQLGQSQTKVNQPSRSFYKKSEEPATESRFDAKSEPTESLSELLDETEREEKPYLSSLNKQEEDESVDELSPEEIKKRAIFLEKKGLTIEEIAKNLRRGKTEIELILQFRQEN</sequence>
<proteinExistence type="predicted"/>
<keyword evidence="2" id="KW-1133">Transmembrane helix</keyword>
<evidence type="ECO:0000256" key="2">
    <source>
        <dbReference type="SAM" id="Phobius"/>
    </source>
</evidence>
<gene>
    <name evidence="3" type="ORF">JOC83_000717</name>
</gene>